<dbReference type="CDD" id="cd04301">
    <property type="entry name" value="NAT_SF"/>
    <property type="match status" value="1"/>
</dbReference>
<dbReference type="PROSITE" id="PS51186">
    <property type="entry name" value="GNAT"/>
    <property type="match status" value="1"/>
</dbReference>
<comment type="caution">
    <text evidence="4">The sequence shown here is derived from an EMBL/GenBank/DDBJ whole genome shotgun (WGS) entry which is preliminary data.</text>
</comment>
<dbReference type="InterPro" id="IPR000182">
    <property type="entry name" value="GNAT_dom"/>
</dbReference>
<dbReference type="PANTHER" id="PTHR10545">
    <property type="entry name" value="DIAMINE N-ACETYLTRANSFERASE"/>
    <property type="match status" value="1"/>
</dbReference>
<accession>A0ABN1MX51</accession>
<feature type="domain" description="N-acetyltransferase" evidence="3">
    <location>
        <begin position="30"/>
        <end position="187"/>
    </location>
</feature>
<keyword evidence="1" id="KW-0808">Transferase</keyword>
<sequence length="187" mass="21362">MAKNILSQVLTNLGLRKSNNQISIPFLLMYSLREGKIDDLPRALELIKELALYEKAPEQVTNTLEMMEADGFGANPVYGLFVCEKESTEEIIGIAIYYYRYSTWKGKRLYLEDIVVTESERGNGAGKLLFDRVMAKSLKANCTGMMWQVLDWNEPAINFYKKYGAALEAGWLNAHLQDYEIKELLKS</sequence>
<evidence type="ECO:0000256" key="1">
    <source>
        <dbReference type="ARBA" id="ARBA00022679"/>
    </source>
</evidence>
<keyword evidence="5" id="KW-1185">Reference proteome</keyword>
<dbReference type="Proteomes" id="UP001500469">
    <property type="component" value="Unassembled WGS sequence"/>
</dbReference>
<evidence type="ECO:0000313" key="4">
    <source>
        <dbReference type="EMBL" id="GAA0877825.1"/>
    </source>
</evidence>
<dbReference type="SUPFAM" id="SSF55729">
    <property type="entry name" value="Acyl-CoA N-acyltransferases (Nat)"/>
    <property type="match status" value="1"/>
</dbReference>
<keyword evidence="2" id="KW-0012">Acyltransferase</keyword>
<dbReference type="PANTHER" id="PTHR10545:SF29">
    <property type="entry name" value="GH14572P-RELATED"/>
    <property type="match status" value="1"/>
</dbReference>
<dbReference type="InterPro" id="IPR016181">
    <property type="entry name" value="Acyl_CoA_acyltransferase"/>
</dbReference>
<dbReference type="InterPro" id="IPR051016">
    <property type="entry name" value="Diverse_Substrate_AcTransf"/>
</dbReference>
<protein>
    <submittedName>
        <fullName evidence="4">GNAT family N-acetyltransferase</fullName>
    </submittedName>
</protein>
<gene>
    <name evidence="4" type="ORF">GCM10009119_07930</name>
</gene>
<proteinExistence type="predicted"/>
<evidence type="ECO:0000313" key="5">
    <source>
        <dbReference type="Proteomes" id="UP001500469"/>
    </source>
</evidence>
<dbReference type="Gene3D" id="3.40.630.30">
    <property type="match status" value="1"/>
</dbReference>
<dbReference type="EMBL" id="BAAAFI010000002">
    <property type="protein sequence ID" value="GAA0877825.1"/>
    <property type="molecule type" value="Genomic_DNA"/>
</dbReference>
<evidence type="ECO:0000256" key="2">
    <source>
        <dbReference type="ARBA" id="ARBA00023315"/>
    </source>
</evidence>
<organism evidence="4 5">
    <name type="scientific">Algoriphagus jejuensis</name>
    <dbReference type="NCBI Taxonomy" id="419934"/>
    <lineage>
        <taxon>Bacteria</taxon>
        <taxon>Pseudomonadati</taxon>
        <taxon>Bacteroidota</taxon>
        <taxon>Cytophagia</taxon>
        <taxon>Cytophagales</taxon>
        <taxon>Cyclobacteriaceae</taxon>
        <taxon>Algoriphagus</taxon>
    </lineage>
</organism>
<evidence type="ECO:0000259" key="3">
    <source>
        <dbReference type="PROSITE" id="PS51186"/>
    </source>
</evidence>
<name>A0ABN1MX51_9BACT</name>
<reference evidence="4 5" key="1">
    <citation type="journal article" date="2019" name="Int. J. Syst. Evol. Microbiol.">
        <title>The Global Catalogue of Microorganisms (GCM) 10K type strain sequencing project: providing services to taxonomists for standard genome sequencing and annotation.</title>
        <authorList>
            <consortium name="The Broad Institute Genomics Platform"/>
            <consortium name="The Broad Institute Genome Sequencing Center for Infectious Disease"/>
            <person name="Wu L."/>
            <person name="Ma J."/>
        </authorList>
    </citation>
    <scope>NUCLEOTIDE SEQUENCE [LARGE SCALE GENOMIC DNA]</scope>
    <source>
        <strain evidence="4 5">JCM 16112</strain>
    </source>
</reference>
<dbReference type="Pfam" id="PF00583">
    <property type="entry name" value="Acetyltransf_1"/>
    <property type="match status" value="1"/>
</dbReference>